<proteinExistence type="inferred from homology"/>
<feature type="domain" description="GGDEF" evidence="2">
    <location>
        <begin position="316"/>
        <end position="431"/>
    </location>
</feature>
<name>A0A5D8QD11_9THEO</name>
<dbReference type="PANTHER" id="PTHR33744:SF1">
    <property type="entry name" value="DNA-BINDING TRANSCRIPTIONAL ACTIVATOR ADER"/>
    <property type="match status" value="1"/>
</dbReference>
<dbReference type="InterPro" id="IPR000160">
    <property type="entry name" value="GGDEF_dom"/>
</dbReference>
<dbReference type="Gene3D" id="3.30.450.40">
    <property type="match status" value="1"/>
</dbReference>
<dbReference type="InterPro" id="IPR042070">
    <property type="entry name" value="PucR_C-HTH_sf"/>
</dbReference>
<dbReference type="InterPro" id="IPR025736">
    <property type="entry name" value="PucR_C-HTH_dom"/>
</dbReference>
<dbReference type="EMBL" id="VTPS01000007">
    <property type="protein sequence ID" value="TZE82297.1"/>
    <property type="molecule type" value="Genomic_DNA"/>
</dbReference>
<dbReference type="PROSITE" id="PS50887">
    <property type="entry name" value="GGDEF"/>
    <property type="match status" value="1"/>
</dbReference>
<comment type="caution">
    <text evidence="3">The sequence shown here is derived from an EMBL/GenBank/DDBJ whole genome shotgun (WGS) entry which is preliminary data.</text>
</comment>
<dbReference type="RefSeq" id="WP_149545060.1">
    <property type="nucleotide sequence ID" value="NZ_VTPS01000007.1"/>
</dbReference>
<dbReference type="InterPro" id="IPR041522">
    <property type="entry name" value="CdaR_GGDEF"/>
</dbReference>
<protein>
    <recommendedName>
        <fullName evidence="2">GGDEF domain-containing protein</fullName>
    </recommendedName>
</protein>
<dbReference type="PANTHER" id="PTHR33744">
    <property type="entry name" value="CARBOHYDRATE DIACID REGULATOR"/>
    <property type="match status" value="1"/>
</dbReference>
<dbReference type="InterPro" id="IPR029016">
    <property type="entry name" value="GAF-like_dom_sf"/>
</dbReference>
<organism evidence="3 4">
    <name type="scientific">Calorimonas adulescens</name>
    <dbReference type="NCBI Taxonomy" id="2606906"/>
    <lineage>
        <taxon>Bacteria</taxon>
        <taxon>Bacillati</taxon>
        <taxon>Bacillota</taxon>
        <taxon>Clostridia</taxon>
        <taxon>Thermoanaerobacterales</taxon>
        <taxon>Thermoanaerobacteraceae</taxon>
        <taxon>Calorimonas</taxon>
    </lineage>
</organism>
<reference evidence="3 4" key="1">
    <citation type="submission" date="2019-08" db="EMBL/GenBank/DDBJ databases">
        <title>Calorimonas adulescens gen. nov., sp. nov., an anaerobic thermophilic bacterium from Sakhalin hot spring.</title>
        <authorList>
            <person name="Khomyakova M.A."/>
            <person name="Merkel A.Y."/>
            <person name="Novikov A."/>
            <person name="Bonch-Osmolovskaya E.A."/>
            <person name="Slobodkin A.I."/>
        </authorList>
    </citation>
    <scope>NUCLEOTIDE SEQUENCE [LARGE SCALE GENOMIC DNA]</scope>
    <source>
        <strain evidence="3 4">A05MB</strain>
    </source>
</reference>
<keyword evidence="4" id="KW-1185">Reference proteome</keyword>
<accession>A0A5D8QD11</accession>
<dbReference type="Gene3D" id="1.10.10.2840">
    <property type="entry name" value="PucR C-terminal helix-turn-helix domain"/>
    <property type="match status" value="1"/>
</dbReference>
<evidence type="ECO:0000313" key="4">
    <source>
        <dbReference type="Proteomes" id="UP000322976"/>
    </source>
</evidence>
<evidence type="ECO:0000259" key="2">
    <source>
        <dbReference type="PROSITE" id="PS50887"/>
    </source>
</evidence>
<dbReference type="Proteomes" id="UP000322976">
    <property type="component" value="Unassembled WGS sequence"/>
</dbReference>
<gene>
    <name evidence="3" type="ORF">FWJ32_05980</name>
</gene>
<dbReference type="Pfam" id="PF17853">
    <property type="entry name" value="GGDEF_2"/>
    <property type="match status" value="1"/>
</dbReference>
<dbReference type="AlphaFoldDB" id="A0A5D8QD11"/>
<comment type="similarity">
    <text evidence="1">Belongs to the CdaR family.</text>
</comment>
<evidence type="ECO:0000313" key="3">
    <source>
        <dbReference type="EMBL" id="TZE82297.1"/>
    </source>
</evidence>
<dbReference type="InterPro" id="IPR012914">
    <property type="entry name" value="PucR_dom"/>
</dbReference>
<dbReference type="Pfam" id="PF07905">
    <property type="entry name" value="PucR"/>
    <property type="match status" value="1"/>
</dbReference>
<sequence>MKIKDIFLLREVKGSKVIAGKNGLNKNVSCIDVIEVPDVTGWIKEGGFYITAGYAYRDSEDKLEYLVRYLIESKASSLGIKLGRYIDRLPVDIIEMANNADFTIINLKTKSPYADIINSVLTKIVHDQSEFLNNILLIHEKLTEAVLTDDSTSTFLEKLSNMVDIPIILLDNNMNVIFSKSGKDISKDLNRVVLKHLTGPDKDKTGIYEDQYGQARAFIITPLSVKGDVRGYIVMISDKNMQVMNAMTAEMAATVIAIQYLKQDLIEENNKRIEGNFLYDLLSGNFVDEYLVIERAKKLGWVVYRKYFNIVVVIYQRSYNLLLDKKNYNVNERIFKEINEVLGSLDGVKTALFSDYIIIFCPGELYEKASVMCGRIEKIFANKFPQVEFSIGVGRPEENLLKVSGSYREAMESLKIGEKLWGKGRTYLFDDVGVYKILAKLTGDDDAKEYILSKLGPLIEYDKKYRSQLIRTFKEFLDNRMNIKKTADKLYIHRNTLIYRIDKIKELLGTELNDEEEVFGYHMALKLMDLGIL</sequence>
<dbReference type="Pfam" id="PF13556">
    <property type="entry name" value="HTH_30"/>
    <property type="match status" value="1"/>
</dbReference>
<evidence type="ECO:0000256" key="1">
    <source>
        <dbReference type="ARBA" id="ARBA00006754"/>
    </source>
</evidence>
<dbReference type="InterPro" id="IPR051448">
    <property type="entry name" value="CdaR-like_regulators"/>
</dbReference>